<dbReference type="SUPFAM" id="SSF101386">
    <property type="entry name" value="all-alpha NTP pyrophosphatases"/>
    <property type="match status" value="1"/>
</dbReference>
<keyword evidence="3" id="KW-1185">Reference proteome</keyword>
<dbReference type="InterPro" id="IPR025984">
    <property type="entry name" value="DCTPP"/>
</dbReference>
<dbReference type="AlphaFoldDB" id="A0AAE3KH04"/>
<reference evidence="2" key="1">
    <citation type="submission" date="2022-06" db="EMBL/GenBank/DDBJ databases">
        <title>Genomic Encyclopedia of Archaeal and Bacterial Type Strains, Phase II (KMG-II): from individual species to whole genera.</title>
        <authorList>
            <person name="Goeker M."/>
        </authorList>
    </citation>
    <scope>NUCLEOTIDE SEQUENCE</scope>
    <source>
        <strain evidence="2">DSM 43935</strain>
    </source>
</reference>
<dbReference type="Gene3D" id="1.10.287.1080">
    <property type="entry name" value="MazG-like"/>
    <property type="match status" value="1"/>
</dbReference>
<feature type="region of interest" description="Disordered" evidence="1">
    <location>
        <begin position="99"/>
        <end position="125"/>
    </location>
</feature>
<dbReference type="PANTHER" id="PTHR14552:SF21">
    <property type="entry name" value="DCTP PYROPHOSPHATASE 1"/>
    <property type="match status" value="1"/>
</dbReference>
<comment type="caution">
    <text evidence="2">The sequence shown here is derived from an EMBL/GenBank/DDBJ whole genome shotgun (WGS) entry which is preliminary data.</text>
</comment>
<evidence type="ECO:0000256" key="1">
    <source>
        <dbReference type="SAM" id="MobiDB-lite"/>
    </source>
</evidence>
<protein>
    <submittedName>
        <fullName evidence="2">NTP pyrophosphatase, house-cleaning of non-canonical NTPs</fullName>
    </submittedName>
</protein>
<dbReference type="RefSeq" id="WP_253773006.1">
    <property type="nucleotide sequence ID" value="NZ_JAMTCK010000008.1"/>
</dbReference>
<dbReference type="EMBL" id="JAMTCK010000008">
    <property type="protein sequence ID" value="MCP2166790.1"/>
    <property type="molecule type" value="Genomic_DNA"/>
</dbReference>
<name>A0AAE3KH04_9PSEU</name>
<accession>A0AAE3KH04</accession>
<dbReference type="GO" id="GO:0009143">
    <property type="term" value="P:nucleoside triphosphate catabolic process"/>
    <property type="evidence" value="ECO:0007669"/>
    <property type="project" value="InterPro"/>
</dbReference>
<dbReference type="Proteomes" id="UP001206128">
    <property type="component" value="Unassembled WGS sequence"/>
</dbReference>
<dbReference type="PIRSF" id="PIRSF029826">
    <property type="entry name" value="UCP029826_pph"/>
    <property type="match status" value="1"/>
</dbReference>
<dbReference type="PANTHER" id="PTHR14552">
    <property type="match status" value="1"/>
</dbReference>
<dbReference type="CDD" id="cd11537">
    <property type="entry name" value="NTP-PPase_RS21-C6_like"/>
    <property type="match status" value="1"/>
</dbReference>
<gene>
    <name evidence="2" type="ORF">LX83_003662</name>
</gene>
<evidence type="ECO:0000313" key="3">
    <source>
        <dbReference type="Proteomes" id="UP001206128"/>
    </source>
</evidence>
<evidence type="ECO:0000313" key="2">
    <source>
        <dbReference type="EMBL" id="MCP2166790.1"/>
    </source>
</evidence>
<proteinExistence type="predicted"/>
<dbReference type="GO" id="GO:0047429">
    <property type="term" value="F:nucleoside triphosphate diphosphatase activity"/>
    <property type="evidence" value="ECO:0007669"/>
    <property type="project" value="InterPro"/>
</dbReference>
<organism evidence="2 3">
    <name type="scientific">Goodfellowiella coeruleoviolacea</name>
    <dbReference type="NCBI Taxonomy" id="334858"/>
    <lineage>
        <taxon>Bacteria</taxon>
        <taxon>Bacillati</taxon>
        <taxon>Actinomycetota</taxon>
        <taxon>Actinomycetes</taxon>
        <taxon>Pseudonocardiales</taxon>
        <taxon>Pseudonocardiaceae</taxon>
        <taxon>Goodfellowiella</taxon>
    </lineage>
</organism>
<sequence length="125" mass="13592">MGEFEELRVRLADFAAARQWEPWHTPRNLALALTGEVGELVSELQWLTDEEVRAGLASGPLRDRVADEVADVLLYLVKFADACGLDLLAEAHAKIDRNEVRFPPEPAARPEAADPADNGDTGGTG</sequence>